<dbReference type="Gene3D" id="1.10.1220.10">
    <property type="entry name" value="Met repressor-like"/>
    <property type="match status" value="1"/>
</dbReference>
<reference evidence="2 3" key="1">
    <citation type="submission" date="2023-08" db="EMBL/GenBank/DDBJ databases">
        <title>Functional and genomic diversity of the sorghum phyllosphere microbiome.</title>
        <authorList>
            <person name="Shade A."/>
        </authorList>
    </citation>
    <scope>NUCLEOTIDE SEQUENCE [LARGE SCALE GENOMIC DNA]</scope>
    <source>
        <strain evidence="2 3">SORGH_AS_0335</strain>
    </source>
</reference>
<name>A0ABU1IG22_9BURK</name>
<protein>
    <recommendedName>
        <fullName evidence="1">Arc-like DNA binding domain-containing protein</fullName>
    </recommendedName>
</protein>
<dbReference type="Pfam" id="PF03869">
    <property type="entry name" value="Arc"/>
    <property type="match status" value="1"/>
</dbReference>
<dbReference type="InterPro" id="IPR013321">
    <property type="entry name" value="Arc_rbn_hlx_hlx"/>
</dbReference>
<comment type="caution">
    <text evidence="2">The sequence shown here is derived from an EMBL/GenBank/DDBJ whole genome shotgun (WGS) entry which is preliminary data.</text>
</comment>
<proteinExistence type="predicted"/>
<evidence type="ECO:0000259" key="1">
    <source>
        <dbReference type="Pfam" id="PF03869"/>
    </source>
</evidence>
<dbReference type="SUPFAM" id="SSF47598">
    <property type="entry name" value="Ribbon-helix-helix"/>
    <property type="match status" value="1"/>
</dbReference>
<dbReference type="EMBL" id="JAVIZX010000001">
    <property type="protein sequence ID" value="MDR6216161.1"/>
    <property type="molecule type" value="Genomic_DNA"/>
</dbReference>
<organism evidence="2 3">
    <name type="scientific">Paracidovorax wautersii</name>
    <dbReference type="NCBI Taxonomy" id="1177982"/>
    <lineage>
        <taxon>Bacteria</taxon>
        <taxon>Pseudomonadati</taxon>
        <taxon>Pseudomonadota</taxon>
        <taxon>Betaproteobacteria</taxon>
        <taxon>Burkholderiales</taxon>
        <taxon>Comamonadaceae</taxon>
        <taxon>Paracidovorax</taxon>
    </lineage>
</organism>
<dbReference type="Proteomes" id="UP001267710">
    <property type="component" value="Unassembled WGS sequence"/>
</dbReference>
<dbReference type="RefSeq" id="WP_309831360.1">
    <property type="nucleotide sequence ID" value="NZ_JAVIZX010000001.1"/>
</dbReference>
<keyword evidence="3" id="KW-1185">Reference proteome</keyword>
<dbReference type="InterPro" id="IPR010985">
    <property type="entry name" value="Ribbon_hlx_hlx"/>
</dbReference>
<accession>A0ABU1IG22</accession>
<sequence length="176" mass="19883">MVHATNVPFRSIVVNTYLVHHPHPMKQTDPQYKLRIPPDLKEQIEIAAKASGRSMNAEIVARLLSTFTAERAFVSTQEPWEVAAAKARSALDPLEDQFQRARAELEAASPNAMAKRMIEEMRAQEQADLKKLIADAMGPTIEDQIHRAMEDQRKWLEEMANVGIVNRAMKSKPAKK</sequence>
<dbReference type="InterPro" id="IPR005569">
    <property type="entry name" value="Arc_DNA-bd_dom"/>
</dbReference>
<evidence type="ECO:0000313" key="3">
    <source>
        <dbReference type="Proteomes" id="UP001267710"/>
    </source>
</evidence>
<evidence type="ECO:0000313" key="2">
    <source>
        <dbReference type="EMBL" id="MDR6216161.1"/>
    </source>
</evidence>
<feature type="domain" description="Arc-like DNA binding" evidence="1">
    <location>
        <begin position="27"/>
        <end position="70"/>
    </location>
</feature>
<gene>
    <name evidence="2" type="ORF">QE399_003850</name>
</gene>